<evidence type="ECO:0000256" key="8">
    <source>
        <dbReference type="ARBA" id="ARBA00022741"/>
    </source>
</evidence>
<keyword evidence="17" id="KW-1185">Reference proteome</keyword>
<dbReference type="InterPro" id="IPR033480">
    <property type="entry name" value="sCache_2"/>
</dbReference>
<dbReference type="AlphaFoldDB" id="A0AAX2AGN9"/>
<feature type="transmembrane region" description="Helical" evidence="14">
    <location>
        <begin position="348"/>
        <end position="367"/>
    </location>
</feature>
<dbReference type="EC" id="2.7.13.3" evidence="3"/>
<protein>
    <recommendedName>
        <fullName evidence="3">histidine kinase</fullName>
        <ecNumber evidence="3">2.7.13.3</ecNumber>
    </recommendedName>
</protein>
<dbReference type="PRINTS" id="PR00344">
    <property type="entry name" value="BCTRLSENSOR"/>
</dbReference>
<evidence type="ECO:0000256" key="1">
    <source>
        <dbReference type="ARBA" id="ARBA00000085"/>
    </source>
</evidence>
<dbReference type="InterPro" id="IPR004010">
    <property type="entry name" value="Double_Cache_2"/>
</dbReference>
<dbReference type="GO" id="GO:0000155">
    <property type="term" value="F:phosphorelay sensor kinase activity"/>
    <property type="evidence" value="ECO:0007669"/>
    <property type="project" value="InterPro"/>
</dbReference>
<feature type="transmembrane region" description="Helical" evidence="14">
    <location>
        <begin position="12"/>
        <end position="32"/>
    </location>
</feature>
<evidence type="ECO:0000256" key="11">
    <source>
        <dbReference type="ARBA" id="ARBA00022989"/>
    </source>
</evidence>
<dbReference type="SMART" id="SM00388">
    <property type="entry name" value="HisKA"/>
    <property type="match status" value="1"/>
</dbReference>
<name>A0AAX2AGN9_9BACT</name>
<comment type="catalytic activity">
    <reaction evidence="1">
        <text>ATP + protein L-histidine = ADP + protein N-phospho-L-histidine.</text>
        <dbReference type="EC" id="2.7.13.3"/>
    </reaction>
</comment>
<dbReference type="Pfam" id="PF02518">
    <property type="entry name" value="HATPase_c"/>
    <property type="match status" value="1"/>
</dbReference>
<keyword evidence="5" id="KW-0597">Phosphoprotein</keyword>
<dbReference type="InterPro" id="IPR036097">
    <property type="entry name" value="HisK_dim/P_sf"/>
</dbReference>
<dbReference type="PANTHER" id="PTHR43065">
    <property type="entry name" value="SENSOR HISTIDINE KINASE"/>
    <property type="match status" value="1"/>
</dbReference>
<evidence type="ECO:0000256" key="9">
    <source>
        <dbReference type="ARBA" id="ARBA00022777"/>
    </source>
</evidence>
<evidence type="ECO:0000256" key="2">
    <source>
        <dbReference type="ARBA" id="ARBA00004651"/>
    </source>
</evidence>
<reference evidence="16 17" key="1">
    <citation type="submission" date="2017-09" db="EMBL/GenBank/DDBJ databases">
        <title>Genomics of the genus Arcobacter.</title>
        <authorList>
            <person name="Perez-Cataluna A."/>
            <person name="Figueras M.J."/>
            <person name="Salas-Masso N."/>
        </authorList>
    </citation>
    <scope>NUCLEOTIDE SEQUENCE [LARGE SCALE GENOMIC DNA]</scope>
    <source>
        <strain evidence="16 17">CECT 7386</strain>
    </source>
</reference>
<dbReference type="KEGG" id="amyt:AMYT_2084"/>
<comment type="subcellular location">
    <subcellularLocation>
        <location evidence="2">Cell membrane</location>
        <topology evidence="2">Multi-pass membrane protein</topology>
    </subcellularLocation>
</comment>
<dbReference type="SMART" id="SM01049">
    <property type="entry name" value="Cache_2"/>
    <property type="match status" value="1"/>
</dbReference>
<keyword evidence="9 16" id="KW-0418">Kinase</keyword>
<dbReference type="Proteomes" id="UP000290092">
    <property type="component" value="Unassembled WGS sequence"/>
</dbReference>
<dbReference type="InterPro" id="IPR036890">
    <property type="entry name" value="HATPase_C_sf"/>
</dbReference>
<dbReference type="Gene3D" id="1.10.287.130">
    <property type="match status" value="1"/>
</dbReference>
<sequence length="632" mass="74589">MKEEEKKILFIIKYTPVIFIFTLCIAINLYFFNNKKTTFQSNKLQIEENFISINKNFIKSNVDEIIYYIRYKQLSTEIELKNKIKNAVENATIIANKIYKLNEKKSKEEILFKIKEVLRDFRYDQDEDSYFFIYDLEGKNILHPVNNIEGKNLWNYVDKKGALISQELKALFATNDELYYYWYWPKKDDKEYKKLGFFKKMPNLGIYIGTGKFILDFENNIKNEVINYIANIKLNESGYIFVTNYKGEYLSYYNKKLIGKNIKDYVAYENKDIFIEQLNENAKEGGYITYLHKNKPHKSKTIRKTTYVKAFKDWGWIIGTGFYLDDFYNELEKKEHSLEDEYKKEISAFYKIAIISTIVSLLISLYISKLVEKIFLRYKKAINSQLKENIKKDNLIAYQSKMASMGEMIGNIAHQWRQPLNAISSASSAIKLQKELGVLEDEFENRTLDSINENVQYLSKTIDDFRNFFNKNKQTSKISLNDSITKTLSLVYAQYKNKDIEIIKNIEDIKIKSLENELVQVLINILNNARDELIKIENERFIFINIKDENNSVLIEIKDNAKGIDKKIIDKIFDPYFTTKKDTNGTGIGLYMSKEIVTKHLKGEIKVQNVKYKYNEKMYKGASFIIRLPKEI</sequence>
<dbReference type="Gene3D" id="3.30.450.20">
    <property type="entry name" value="PAS domain"/>
    <property type="match status" value="2"/>
</dbReference>
<dbReference type="RefSeq" id="WP_114842464.1">
    <property type="nucleotide sequence ID" value="NZ_CP031219.1"/>
</dbReference>
<keyword evidence="8" id="KW-0547">Nucleotide-binding</keyword>
<evidence type="ECO:0000256" key="12">
    <source>
        <dbReference type="ARBA" id="ARBA00023012"/>
    </source>
</evidence>
<feature type="domain" description="Histidine kinase" evidence="15">
    <location>
        <begin position="411"/>
        <end position="632"/>
    </location>
</feature>
<keyword evidence="7 14" id="KW-0812">Transmembrane</keyword>
<dbReference type="EMBL" id="NXID01000013">
    <property type="protein sequence ID" value="RXK16179.1"/>
    <property type="molecule type" value="Genomic_DNA"/>
</dbReference>
<dbReference type="SMART" id="SM00387">
    <property type="entry name" value="HATPase_c"/>
    <property type="match status" value="1"/>
</dbReference>
<dbReference type="InterPro" id="IPR003661">
    <property type="entry name" value="HisK_dim/P_dom"/>
</dbReference>
<dbReference type="GO" id="GO:0005886">
    <property type="term" value="C:plasma membrane"/>
    <property type="evidence" value="ECO:0007669"/>
    <property type="project" value="UniProtKB-SubCell"/>
</dbReference>
<keyword evidence="4" id="KW-1003">Cell membrane</keyword>
<dbReference type="Pfam" id="PF00512">
    <property type="entry name" value="HisKA"/>
    <property type="match status" value="1"/>
</dbReference>
<evidence type="ECO:0000256" key="6">
    <source>
        <dbReference type="ARBA" id="ARBA00022679"/>
    </source>
</evidence>
<evidence type="ECO:0000256" key="4">
    <source>
        <dbReference type="ARBA" id="ARBA00022475"/>
    </source>
</evidence>
<evidence type="ECO:0000256" key="10">
    <source>
        <dbReference type="ARBA" id="ARBA00022840"/>
    </source>
</evidence>
<evidence type="ECO:0000313" key="17">
    <source>
        <dbReference type="Proteomes" id="UP000290092"/>
    </source>
</evidence>
<keyword evidence="13 14" id="KW-0472">Membrane</keyword>
<dbReference type="InterPro" id="IPR005467">
    <property type="entry name" value="His_kinase_dom"/>
</dbReference>
<dbReference type="InterPro" id="IPR003594">
    <property type="entry name" value="HATPase_dom"/>
</dbReference>
<dbReference type="SUPFAM" id="SSF55874">
    <property type="entry name" value="ATPase domain of HSP90 chaperone/DNA topoisomerase II/histidine kinase"/>
    <property type="match status" value="1"/>
</dbReference>
<proteinExistence type="predicted"/>
<dbReference type="GO" id="GO:0005524">
    <property type="term" value="F:ATP binding"/>
    <property type="evidence" value="ECO:0007669"/>
    <property type="project" value="UniProtKB-KW"/>
</dbReference>
<dbReference type="PROSITE" id="PS50109">
    <property type="entry name" value="HIS_KIN"/>
    <property type="match status" value="1"/>
</dbReference>
<keyword evidence="12" id="KW-0902">Two-component regulatory system</keyword>
<dbReference type="Gene3D" id="3.30.565.10">
    <property type="entry name" value="Histidine kinase-like ATPase, C-terminal domain"/>
    <property type="match status" value="1"/>
</dbReference>
<dbReference type="InterPro" id="IPR004358">
    <property type="entry name" value="Sig_transdc_His_kin-like_C"/>
</dbReference>
<evidence type="ECO:0000256" key="13">
    <source>
        <dbReference type="ARBA" id="ARBA00023136"/>
    </source>
</evidence>
<gene>
    <name evidence="16" type="ORF">CP985_04835</name>
</gene>
<keyword evidence="11 14" id="KW-1133">Transmembrane helix</keyword>
<evidence type="ECO:0000256" key="7">
    <source>
        <dbReference type="ARBA" id="ARBA00022692"/>
    </source>
</evidence>
<evidence type="ECO:0000259" key="15">
    <source>
        <dbReference type="PROSITE" id="PS50109"/>
    </source>
</evidence>
<comment type="caution">
    <text evidence="16">The sequence shown here is derived from an EMBL/GenBank/DDBJ whole genome shotgun (WGS) entry which is preliminary data.</text>
</comment>
<dbReference type="Pfam" id="PF08269">
    <property type="entry name" value="dCache_2"/>
    <property type="match status" value="1"/>
</dbReference>
<dbReference type="PANTHER" id="PTHR43065:SF10">
    <property type="entry name" value="PEROXIDE STRESS-ACTIVATED HISTIDINE KINASE MAK3"/>
    <property type="match status" value="1"/>
</dbReference>
<dbReference type="SUPFAM" id="SSF47384">
    <property type="entry name" value="Homodimeric domain of signal transducing histidine kinase"/>
    <property type="match status" value="1"/>
</dbReference>
<evidence type="ECO:0000256" key="3">
    <source>
        <dbReference type="ARBA" id="ARBA00012438"/>
    </source>
</evidence>
<evidence type="ECO:0000313" key="16">
    <source>
        <dbReference type="EMBL" id="RXK16179.1"/>
    </source>
</evidence>
<keyword evidence="10" id="KW-0067">ATP-binding</keyword>
<accession>A0AAX2AGN9</accession>
<keyword evidence="6" id="KW-0808">Transferase</keyword>
<dbReference type="CDD" id="cd00082">
    <property type="entry name" value="HisKA"/>
    <property type="match status" value="1"/>
</dbReference>
<organism evidence="16 17">
    <name type="scientific">Malaciobacter mytili LMG 24559</name>
    <dbReference type="NCBI Taxonomy" id="1032238"/>
    <lineage>
        <taxon>Bacteria</taxon>
        <taxon>Pseudomonadati</taxon>
        <taxon>Campylobacterota</taxon>
        <taxon>Epsilonproteobacteria</taxon>
        <taxon>Campylobacterales</taxon>
        <taxon>Arcobacteraceae</taxon>
        <taxon>Malaciobacter</taxon>
    </lineage>
</organism>
<evidence type="ECO:0000256" key="14">
    <source>
        <dbReference type="SAM" id="Phobius"/>
    </source>
</evidence>
<evidence type="ECO:0000256" key="5">
    <source>
        <dbReference type="ARBA" id="ARBA00022553"/>
    </source>
</evidence>